<reference evidence="13 14" key="1">
    <citation type="submission" date="2020-08" db="EMBL/GenBank/DDBJ databases">
        <title>Above-ground endophytic microbial communities from plants in different locations in the United States.</title>
        <authorList>
            <person name="Frank C."/>
        </authorList>
    </citation>
    <scope>NUCLEOTIDE SEQUENCE [LARGE SCALE GENOMIC DNA]</scope>
    <source>
        <strain evidence="13 14">WP4_2_2</strain>
    </source>
</reference>
<dbReference type="Pfam" id="PF17090">
    <property type="entry name" value="Ytca"/>
    <property type="match status" value="1"/>
</dbReference>
<evidence type="ECO:0000256" key="9">
    <source>
        <dbReference type="ARBA" id="ARBA00023139"/>
    </source>
</evidence>
<keyword evidence="5 11" id="KW-0812">Transmembrane</keyword>
<feature type="transmembrane region" description="Helical" evidence="11">
    <location>
        <begin position="38"/>
        <end position="57"/>
    </location>
</feature>
<keyword evidence="10" id="KW-0449">Lipoprotein</keyword>
<gene>
    <name evidence="13" type="ORF">F4827_002187</name>
</gene>
<keyword evidence="4" id="KW-1003">Cell membrane</keyword>
<dbReference type="EMBL" id="JACHBW010000005">
    <property type="protein sequence ID" value="MBB6102338.1"/>
    <property type="molecule type" value="Genomic_DNA"/>
</dbReference>
<accession>A0A7W9TVT5</accession>
<dbReference type="RefSeq" id="WP_183723868.1">
    <property type="nucleotide sequence ID" value="NZ_JACHBW010000005.1"/>
</dbReference>
<proteinExistence type="inferred from homology"/>
<keyword evidence="9" id="KW-0564">Palmitate</keyword>
<name>A0A7W9TVT5_9BURK</name>
<evidence type="ECO:0000256" key="10">
    <source>
        <dbReference type="ARBA" id="ARBA00023288"/>
    </source>
</evidence>
<sequence>MKQRTWPRSAIACALLATVPLAGCAARGAPSIALFGAYFPFWLTSAIAGVAGALIAHRAFVKTGWAHEVPYQLSVCTAIGIIVGVLVWLLGTGAL</sequence>
<evidence type="ECO:0000256" key="1">
    <source>
        <dbReference type="ARBA" id="ARBA00004141"/>
    </source>
</evidence>
<dbReference type="AlphaFoldDB" id="A0A7W9TVT5"/>
<evidence type="ECO:0000313" key="13">
    <source>
        <dbReference type="EMBL" id="MBB6102338.1"/>
    </source>
</evidence>
<comment type="similarity">
    <text evidence="2">Belongs to the YtcA family.</text>
</comment>
<protein>
    <recommendedName>
        <fullName evidence="3">Uncharacterized protein YtcA</fullName>
    </recommendedName>
</protein>
<evidence type="ECO:0000256" key="4">
    <source>
        <dbReference type="ARBA" id="ARBA00022475"/>
    </source>
</evidence>
<evidence type="ECO:0000256" key="7">
    <source>
        <dbReference type="ARBA" id="ARBA00022989"/>
    </source>
</evidence>
<comment type="caution">
    <text evidence="13">The sequence shown here is derived from an EMBL/GenBank/DDBJ whole genome shotgun (WGS) entry which is preliminary data.</text>
</comment>
<evidence type="ECO:0000313" key="14">
    <source>
        <dbReference type="Proteomes" id="UP000571554"/>
    </source>
</evidence>
<evidence type="ECO:0000256" key="2">
    <source>
        <dbReference type="ARBA" id="ARBA00008208"/>
    </source>
</evidence>
<dbReference type="Proteomes" id="UP000571554">
    <property type="component" value="Unassembled WGS sequence"/>
</dbReference>
<organism evidence="13 14">
    <name type="scientific">Paraburkholderia bannensis</name>
    <dbReference type="NCBI Taxonomy" id="765414"/>
    <lineage>
        <taxon>Bacteria</taxon>
        <taxon>Pseudomonadati</taxon>
        <taxon>Pseudomonadota</taxon>
        <taxon>Betaproteobacteria</taxon>
        <taxon>Burkholderiales</taxon>
        <taxon>Burkholderiaceae</taxon>
        <taxon>Paraburkholderia</taxon>
    </lineage>
</organism>
<dbReference type="InterPro" id="IPR031381">
    <property type="entry name" value="YtcA"/>
</dbReference>
<keyword evidence="8 11" id="KW-0472">Membrane</keyword>
<keyword evidence="14" id="KW-1185">Reference proteome</keyword>
<evidence type="ECO:0000256" key="3">
    <source>
        <dbReference type="ARBA" id="ARBA00021237"/>
    </source>
</evidence>
<keyword evidence="6 12" id="KW-0732">Signal</keyword>
<feature type="transmembrane region" description="Helical" evidence="11">
    <location>
        <begin position="69"/>
        <end position="90"/>
    </location>
</feature>
<feature type="chain" id="PRO_5030669046" description="Uncharacterized protein YtcA" evidence="12">
    <location>
        <begin position="26"/>
        <end position="95"/>
    </location>
</feature>
<dbReference type="GO" id="GO:0016020">
    <property type="term" value="C:membrane"/>
    <property type="evidence" value="ECO:0007669"/>
    <property type="project" value="UniProtKB-SubCell"/>
</dbReference>
<evidence type="ECO:0000256" key="8">
    <source>
        <dbReference type="ARBA" id="ARBA00023136"/>
    </source>
</evidence>
<evidence type="ECO:0000256" key="6">
    <source>
        <dbReference type="ARBA" id="ARBA00022729"/>
    </source>
</evidence>
<evidence type="ECO:0000256" key="11">
    <source>
        <dbReference type="SAM" id="Phobius"/>
    </source>
</evidence>
<keyword evidence="7 11" id="KW-1133">Transmembrane helix</keyword>
<comment type="subcellular location">
    <subcellularLocation>
        <location evidence="1">Membrane</location>
        <topology evidence="1">Multi-pass membrane protein</topology>
    </subcellularLocation>
</comment>
<feature type="signal peptide" evidence="12">
    <location>
        <begin position="1"/>
        <end position="25"/>
    </location>
</feature>
<evidence type="ECO:0000256" key="5">
    <source>
        <dbReference type="ARBA" id="ARBA00022692"/>
    </source>
</evidence>
<evidence type="ECO:0000256" key="12">
    <source>
        <dbReference type="SAM" id="SignalP"/>
    </source>
</evidence>